<evidence type="ECO:0000313" key="2">
    <source>
        <dbReference type="EMBL" id="ANU13132.1"/>
    </source>
</evidence>
<evidence type="ECO:0000259" key="1">
    <source>
        <dbReference type="PROSITE" id="PS51186"/>
    </source>
</evidence>
<dbReference type="InterPro" id="IPR016181">
    <property type="entry name" value="Acyl_CoA_acyltransferase"/>
</dbReference>
<dbReference type="EMBL" id="CP016537">
    <property type="protein sequence ID" value="ANU13132.1"/>
    <property type="molecule type" value="Genomic_DNA"/>
</dbReference>
<dbReference type="AlphaFoldDB" id="A0A1C7DNZ7"/>
<dbReference type="STRING" id="1215089.BBI08_04430"/>
<dbReference type="PROSITE" id="PS51186">
    <property type="entry name" value="GNAT"/>
    <property type="match status" value="1"/>
</dbReference>
<keyword evidence="3" id="KW-1185">Reference proteome</keyword>
<dbReference type="InterPro" id="IPR017255">
    <property type="entry name" value="AcTrfase_GNAT_prd"/>
</dbReference>
<keyword evidence="2" id="KW-0808">Transferase</keyword>
<reference evidence="3" key="2">
    <citation type="submission" date="2016-10" db="EMBL/GenBank/DDBJ databases">
        <authorList>
            <person name="See-Too W.S."/>
        </authorList>
    </citation>
    <scope>NUCLEOTIDE SEQUENCE [LARGE SCALE GENOMIC DNA]</scope>
    <source>
        <strain evidence="3">DSM 24743</strain>
    </source>
</reference>
<dbReference type="RefSeq" id="WP_008496439.1">
    <property type="nucleotide sequence ID" value="NZ_CP016537.2"/>
</dbReference>
<dbReference type="GO" id="GO:0016747">
    <property type="term" value="F:acyltransferase activity, transferring groups other than amino-acyl groups"/>
    <property type="evidence" value="ECO:0007669"/>
    <property type="project" value="InterPro"/>
</dbReference>
<dbReference type="PIRSF" id="PIRSF037663">
    <property type="entry name" value="Acetyltransf_GNAT_prd"/>
    <property type="match status" value="1"/>
</dbReference>
<dbReference type="Pfam" id="PF00583">
    <property type="entry name" value="Acetyltransf_1"/>
    <property type="match status" value="1"/>
</dbReference>
<gene>
    <name evidence="2" type="ORF">BBI08_04430</name>
</gene>
<sequence>MIIRKVVPADAEQLVALMKHVEESNHMLFEPGERKTTSEQLQKRLLTMDEKSTVFVAEEKNELTGYVFVIGEDVKRKQHSVYIAIGVQQYVRGRGTGTELLRAMEKWAIERALHRIELTVIAHNKTAVALYEKMGFNIEGVKRDSLYINSEFVNEYYMSKLI</sequence>
<dbReference type="CDD" id="cd04301">
    <property type="entry name" value="NAT_SF"/>
    <property type="match status" value="1"/>
</dbReference>
<dbReference type="PANTHER" id="PTHR43415:SF3">
    <property type="entry name" value="GNAT-FAMILY ACETYLTRANSFERASE"/>
    <property type="match status" value="1"/>
</dbReference>
<dbReference type="SUPFAM" id="SSF55729">
    <property type="entry name" value="Acyl-CoA N-acyltransferases (Nat)"/>
    <property type="match status" value="1"/>
</dbReference>
<dbReference type="OrthoDB" id="9773249at2"/>
<evidence type="ECO:0000313" key="3">
    <source>
        <dbReference type="Proteomes" id="UP000092687"/>
    </source>
</evidence>
<dbReference type="Gene3D" id="3.40.630.30">
    <property type="match status" value="1"/>
</dbReference>
<dbReference type="KEGG" id="phc:BBI08_04430"/>
<name>A0A1C7DNZ7_9BACL</name>
<reference evidence="3" key="1">
    <citation type="submission" date="2016-07" db="EMBL/GenBank/DDBJ databases">
        <authorList>
            <person name="See-Too W.S."/>
        </authorList>
    </citation>
    <scope>NUCLEOTIDE SEQUENCE [LARGE SCALE GENOMIC DNA]</scope>
    <source>
        <strain evidence="3">DSM 24743</strain>
    </source>
</reference>
<dbReference type="Proteomes" id="UP000092687">
    <property type="component" value="Chromosome"/>
</dbReference>
<accession>A0A1C7DNZ7</accession>
<proteinExistence type="predicted"/>
<protein>
    <submittedName>
        <fullName evidence="2">GNAT family N-acetyltransferase</fullName>
    </submittedName>
</protein>
<dbReference type="PANTHER" id="PTHR43415">
    <property type="entry name" value="SPERMIDINE N(1)-ACETYLTRANSFERASE"/>
    <property type="match status" value="1"/>
</dbReference>
<dbReference type="InterPro" id="IPR000182">
    <property type="entry name" value="GNAT_dom"/>
</dbReference>
<feature type="domain" description="N-acetyltransferase" evidence="1">
    <location>
        <begin position="1"/>
        <end position="162"/>
    </location>
</feature>
<organism evidence="2 3">
    <name type="scientific">Planococcus halocryophilus</name>
    <dbReference type="NCBI Taxonomy" id="1215089"/>
    <lineage>
        <taxon>Bacteria</taxon>
        <taxon>Bacillati</taxon>
        <taxon>Bacillota</taxon>
        <taxon>Bacilli</taxon>
        <taxon>Bacillales</taxon>
        <taxon>Caryophanaceae</taxon>
        <taxon>Planococcus</taxon>
    </lineage>
</organism>